<keyword evidence="3" id="KW-1185">Reference proteome</keyword>
<feature type="compositionally biased region" description="Polar residues" evidence="1">
    <location>
        <begin position="78"/>
        <end position="109"/>
    </location>
</feature>
<evidence type="ECO:0000313" key="2">
    <source>
        <dbReference type="EMBL" id="KAF2026339.1"/>
    </source>
</evidence>
<gene>
    <name evidence="2" type="ORF">EK21DRAFT_115903</name>
</gene>
<protein>
    <submittedName>
        <fullName evidence="2">Uncharacterized protein</fullName>
    </submittedName>
</protein>
<dbReference type="AlphaFoldDB" id="A0A9P4LJS6"/>
<proteinExistence type="predicted"/>
<name>A0A9P4LJS6_9PLEO</name>
<accession>A0A9P4LJS6</accession>
<organism evidence="2 3">
    <name type="scientific">Setomelanomma holmii</name>
    <dbReference type="NCBI Taxonomy" id="210430"/>
    <lineage>
        <taxon>Eukaryota</taxon>
        <taxon>Fungi</taxon>
        <taxon>Dikarya</taxon>
        <taxon>Ascomycota</taxon>
        <taxon>Pezizomycotina</taxon>
        <taxon>Dothideomycetes</taxon>
        <taxon>Pleosporomycetidae</taxon>
        <taxon>Pleosporales</taxon>
        <taxon>Pleosporineae</taxon>
        <taxon>Phaeosphaeriaceae</taxon>
        <taxon>Setomelanomma</taxon>
    </lineage>
</organism>
<evidence type="ECO:0000313" key="3">
    <source>
        <dbReference type="Proteomes" id="UP000799777"/>
    </source>
</evidence>
<dbReference type="EMBL" id="ML978245">
    <property type="protein sequence ID" value="KAF2026339.1"/>
    <property type="molecule type" value="Genomic_DNA"/>
</dbReference>
<dbReference type="Proteomes" id="UP000799777">
    <property type="component" value="Unassembled WGS sequence"/>
</dbReference>
<feature type="compositionally biased region" description="Basic and acidic residues" evidence="1">
    <location>
        <begin position="113"/>
        <end position="124"/>
    </location>
</feature>
<evidence type="ECO:0000256" key="1">
    <source>
        <dbReference type="SAM" id="MobiDB-lite"/>
    </source>
</evidence>
<reference evidence="2" key="1">
    <citation type="journal article" date="2020" name="Stud. Mycol.">
        <title>101 Dothideomycetes genomes: a test case for predicting lifestyles and emergence of pathogens.</title>
        <authorList>
            <person name="Haridas S."/>
            <person name="Albert R."/>
            <person name="Binder M."/>
            <person name="Bloem J."/>
            <person name="Labutti K."/>
            <person name="Salamov A."/>
            <person name="Andreopoulos B."/>
            <person name="Baker S."/>
            <person name="Barry K."/>
            <person name="Bills G."/>
            <person name="Bluhm B."/>
            <person name="Cannon C."/>
            <person name="Castanera R."/>
            <person name="Culley D."/>
            <person name="Daum C."/>
            <person name="Ezra D."/>
            <person name="Gonzalez J."/>
            <person name="Henrissat B."/>
            <person name="Kuo A."/>
            <person name="Liang C."/>
            <person name="Lipzen A."/>
            <person name="Lutzoni F."/>
            <person name="Magnuson J."/>
            <person name="Mondo S."/>
            <person name="Nolan M."/>
            <person name="Ohm R."/>
            <person name="Pangilinan J."/>
            <person name="Park H.-J."/>
            <person name="Ramirez L."/>
            <person name="Alfaro M."/>
            <person name="Sun H."/>
            <person name="Tritt A."/>
            <person name="Yoshinaga Y."/>
            <person name="Zwiers L.-H."/>
            <person name="Turgeon B."/>
            <person name="Goodwin S."/>
            <person name="Spatafora J."/>
            <person name="Crous P."/>
            <person name="Grigoriev I."/>
        </authorList>
    </citation>
    <scope>NUCLEOTIDE SEQUENCE</scope>
    <source>
        <strain evidence="2">CBS 110217</strain>
    </source>
</reference>
<sequence>MAPPKRALFSLNYNSDVEHFDQHVSRKSDQGEDSIKLFDEREVSHVVRPFKKTVNKAVNEVIKDTGKKVHSVDGDLHYTSQTSKSGTNSKSSDYTNTTHTNSNLSIHSASTRHRIESKYDVSDL</sequence>
<comment type="caution">
    <text evidence="2">The sequence shown here is derived from an EMBL/GenBank/DDBJ whole genome shotgun (WGS) entry which is preliminary data.</text>
</comment>
<feature type="region of interest" description="Disordered" evidence="1">
    <location>
        <begin position="68"/>
        <end position="124"/>
    </location>
</feature>
<dbReference type="OrthoDB" id="3709578at2759"/>